<evidence type="ECO:0000313" key="10">
    <source>
        <dbReference type="Proteomes" id="UP001344447"/>
    </source>
</evidence>
<accession>A0AAN7YYM2</accession>
<evidence type="ECO:0000256" key="4">
    <source>
        <dbReference type="ARBA" id="ARBA00023125"/>
    </source>
</evidence>
<comment type="subcellular location">
    <subcellularLocation>
        <location evidence="1">Nucleus</location>
    </subcellularLocation>
</comment>
<evidence type="ECO:0000313" key="9">
    <source>
        <dbReference type="EMBL" id="KAK5577370.1"/>
    </source>
</evidence>
<dbReference type="GO" id="GO:0003677">
    <property type="term" value="F:DNA binding"/>
    <property type="evidence" value="ECO:0007669"/>
    <property type="project" value="UniProtKB-KW"/>
</dbReference>
<sequence>MVKTKTSWKKNYKKKFTPKVEDEAEEEVELEEGGSDESGEEKSIKVKKTKTTIASSSSSSSSTNDKSINLSDKRKISYSNFKGLERIDIREYYEDKSGELKPSSKGISLTREQFMTIFENGDKIKDWIKESK</sequence>
<keyword evidence="4" id="KW-0238">DNA-binding</keyword>
<protein>
    <recommendedName>
        <fullName evidence="8">Transcriptional coactivator p15 (PC4) C-terminal domain-containing protein</fullName>
    </recommendedName>
</protein>
<comment type="similarity">
    <text evidence="2">Belongs to the transcriptional coactivator PC4 family.</text>
</comment>
<feature type="domain" description="Transcriptional coactivator p15 (PC4) C-terminal" evidence="8">
    <location>
        <begin position="68"/>
        <end position="117"/>
    </location>
</feature>
<dbReference type="SUPFAM" id="SSF54447">
    <property type="entry name" value="ssDNA-binding transcriptional regulator domain"/>
    <property type="match status" value="1"/>
</dbReference>
<evidence type="ECO:0000259" key="8">
    <source>
        <dbReference type="Pfam" id="PF02229"/>
    </source>
</evidence>
<keyword evidence="3" id="KW-0805">Transcription regulation</keyword>
<feature type="compositionally biased region" description="Low complexity" evidence="7">
    <location>
        <begin position="51"/>
        <end position="68"/>
    </location>
</feature>
<dbReference type="GO" id="GO:0060261">
    <property type="term" value="P:positive regulation of transcription initiation by RNA polymerase II"/>
    <property type="evidence" value="ECO:0007669"/>
    <property type="project" value="InterPro"/>
</dbReference>
<dbReference type="GO" id="GO:0005634">
    <property type="term" value="C:nucleus"/>
    <property type="evidence" value="ECO:0007669"/>
    <property type="project" value="UniProtKB-SubCell"/>
</dbReference>
<dbReference type="AlphaFoldDB" id="A0AAN7YYM2"/>
<evidence type="ECO:0000256" key="7">
    <source>
        <dbReference type="SAM" id="MobiDB-lite"/>
    </source>
</evidence>
<evidence type="ECO:0000256" key="6">
    <source>
        <dbReference type="ARBA" id="ARBA00023242"/>
    </source>
</evidence>
<proteinExistence type="inferred from homology"/>
<comment type="caution">
    <text evidence="9">The sequence shown here is derived from an EMBL/GenBank/DDBJ whole genome shotgun (WGS) entry which is preliminary data.</text>
</comment>
<evidence type="ECO:0000256" key="1">
    <source>
        <dbReference type="ARBA" id="ARBA00004123"/>
    </source>
</evidence>
<dbReference type="PANTHER" id="PTHR13215">
    <property type="entry name" value="RNA POLYMERASE II TRANSCRIPTIONAL COACTIVATOR"/>
    <property type="match status" value="1"/>
</dbReference>
<dbReference type="InterPro" id="IPR009044">
    <property type="entry name" value="ssDNA-bd_transcriptional_reg"/>
</dbReference>
<reference evidence="9 10" key="1">
    <citation type="submission" date="2023-11" db="EMBL/GenBank/DDBJ databases">
        <title>Dfirmibasis_genome.</title>
        <authorList>
            <person name="Edelbroek B."/>
            <person name="Kjellin J."/>
            <person name="Jerlstrom-Hultqvist J."/>
            <person name="Soderbom F."/>
        </authorList>
    </citation>
    <scope>NUCLEOTIDE SEQUENCE [LARGE SCALE GENOMIC DNA]</scope>
    <source>
        <strain evidence="9 10">TNS-C-14</strain>
    </source>
</reference>
<evidence type="ECO:0000256" key="2">
    <source>
        <dbReference type="ARBA" id="ARBA00009001"/>
    </source>
</evidence>
<keyword evidence="6" id="KW-0539">Nucleus</keyword>
<dbReference type="InterPro" id="IPR045125">
    <property type="entry name" value="Sub1/Tcp4-like"/>
</dbReference>
<dbReference type="Proteomes" id="UP001344447">
    <property type="component" value="Unassembled WGS sequence"/>
</dbReference>
<dbReference type="Gene3D" id="2.30.31.10">
    <property type="entry name" value="Transcriptional Coactivator Pc4, Chain A"/>
    <property type="match status" value="1"/>
</dbReference>
<dbReference type="InterPro" id="IPR003173">
    <property type="entry name" value="PC4_C"/>
</dbReference>
<keyword evidence="10" id="KW-1185">Reference proteome</keyword>
<dbReference type="Pfam" id="PF02229">
    <property type="entry name" value="PC4"/>
    <property type="match status" value="1"/>
</dbReference>
<keyword evidence="5" id="KW-0804">Transcription</keyword>
<feature type="region of interest" description="Disordered" evidence="7">
    <location>
        <begin position="16"/>
        <end position="69"/>
    </location>
</feature>
<dbReference type="EMBL" id="JAVFKY010000004">
    <property type="protein sequence ID" value="KAK5577370.1"/>
    <property type="molecule type" value="Genomic_DNA"/>
</dbReference>
<evidence type="ECO:0000256" key="3">
    <source>
        <dbReference type="ARBA" id="ARBA00023015"/>
    </source>
</evidence>
<name>A0AAN7YYM2_9MYCE</name>
<dbReference type="FunFam" id="2.30.31.10:FF:000007">
    <property type="entry name" value="Transcriptional coactivator p15 (Pc4), putative"/>
    <property type="match status" value="1"/>
</dbReference>
<gene>
    <name evidence="9" type="ORF">RB653_002311</name>
</gene>
<evidence type="ECO:0000256" key="5">
    <source>
        <dbReference type="ARBA" id="ARBA00023163"/>
    </source>
</evidence>
<dbReference type="GO" id="GO:0003713">
    <property type="term" value="F:transcription coactivator activity"/>
    <property type="evidence" value="ECO:0007669"/>
    <property type="project" value="InterPro"/>
</dbReference>
<feature type="compositionally biased region" description="Acidic residues" evidence="7">
    <location>
        <begin position="22"/>
        <end position="39"/>
    </location>
</feature>
<organism evidence="9 10">
    <name type="scientific">Dictyostelium firmibasis</name>
    <dbReference type="NCBI Taxonomy" id="79012"/>
    <lineage>
        <taxon>Eukaryota</taxon>
        <taxon>Amoebozoa</taxon>
        <taxon>Evosea</taxon>
        <taxon>Eumycetozoa</taxon>
        <taxon>Dictyostelia</taxon>
        <taxon>Dictyosteliales</taxon>
        <taxon>Dictyosteliaceae</taxon>
        <taxon>Dictyostelium</taxon>
    </lineage>
</organism>